<accession>A0ABP9FTJ3</accession>
<dbReference type="InterPro" id="IPR036390">
    <property type="entry name" value="WH_DNA-bd_sf"/>
</dbReference>
<sequence length="161" mass="17617">MNLPTDELLQQYFDDRLALAKFSFAQRLDKFLDANLTMHELRIILLVASGAVTEKSRLIALVQLPPHSVDATLGGLIEHGYLAPIPPGSQRLTPTDEAMDLFDAAADRRDVTMDMLADLAPEDLSALVQGTQALRRAMEEDAQREGGLLSAGVFQQMQPAS</sequence>
<evidence type="ECO:0000313" key="2">
    <source>
        <dbReference type="Proteomes" id="UP001500368"/>
    </source>
</evidence>
<dbReference type="InterPro" id="IPR036388">
    <property type="entry name" value="WH-like_DNA-bd_sf"/>
</dbReference>
<protein>
    <recommendedName>
        <fullName evidence="3">HTH marR-type domain-containing protein</fullName>
    </recommendedName>
</protein>
<dbReference type="EMBL" id="BAABLW010000003">
    <property type="protein sequence ID" value="GAA4914743.1"/>
    <property type="molecule type" value="Genomic_DNA"/>
</dbReference>
<comment type="caution">
    <text evidence="1">The sequence shown here is derived from an EMBL/GenBank/DDBJ whole genome shotgun (WGS) entry which is preliminary data.</text>
</comment>
<dbReference type="Proteomes" id="UP001500368">
    <property type="component" value="Unassembled WGS sequence"/>
</dbReference>
<dbReference type="RefSeq" id="WP_345476713.1">
    <property type="nucleotide sequence ID" value="NZ_BAABLW010000003.1"/>
</dbReference>
<dbReference type="Gene3D" id="1.10.10.10">
    <property type="entry name" value="Winged helix-like DNA-binding domain superfamily/Winged helix DNA-binding domain"/>
    <property type="match status" value="1"/>
</dbReference>
<reference evidence="2" key="1">
    <citation type="journal article" date="2019" name="Int. J. Syst. Evol. Microbiol.">
        <title>The Global Catalogue of Microorganisms (GCM) 10K type strain sequencing project: providing services to taxonomists for standard genome sequencing and annotation.</title>
        <authorList>
            <consortium name="The Broad Institute Genomics Platform"/>
            <consortium name="The Broad Institute Genome Sequencing Center for Infectious Disease"/>
            <person name="Wu L."/>
            <person name="Ma J."/>
        </authorList>
    </citation>
    <scope>NUCLEOTIDE SEQUENCE [LARGE SCALE GENOMIC DNA]</scope>
    <source>
        <strain evidence="2">JCM 19129</strain>
    </source>
</reference>
<evidence type="ECO:0008006" key="3">
    <source>
        <dbReference type="Google" id="ProtNLM"/>
    </source>
</evidence>
<gene>
    <name evidence="1" type="ORF">GCM10025790_07150</name>
</gene>
<keyword evidence="2" id="KW-1185">Reference proteome</keyword>
<organism evidence="1 2">
    <name type="scientific">Nesterenkonia rhizosphaerae</name>
    <dbReference type="NCBI Taxonomy" id="1348272"/>
    <lineage>
        <taxon>Bacteria</taxon>
        <taxon>Bacillati</taxon>
        <taxon>Actinomycetota</taxon>
        <taxon>Actinomycetes</taxon>
        <taxon>Micrococcales</taxon>
        <taxon>Micrococcaceae</taxon>
        <taxon>Nesterenkonia</taxon>
    </lineage>
</organism>
<dbReference type="SUPFAM" id="SSF46785">
    <property type="entry name" value="Winged helix' DNA-binding domain"/>
    <property type="match status" value="1"/>
</dbReference>
<evidence type="ECO:0000313" key="1">
    <source>
        <dbReference type="EMBL" id="GAA4914743.1"/>
    </source>
</evidence>
<name>A0ABP9FTJ3_9MICC</name>
<proteinExistence type="predicted"/>